<dbReference type="AlphaFoldDB" id="A0A0L6V4M9"/>
<keyword evidence="8" id="KW-0804">Transcription</keyword>
<evidence type="ECO:0000256" key="10">
    <source>
        <dbReference type="SAM" id="MobiDB-lite"/>
    </source>
</evidence>
<dbReference type="InterPro" id="IPR014052">
    <property type="entry name" value="DNA_primase_ssu_euk/arc"/>
</dbReference>
<evidence type="ECO:0000256" key="2">
    <source>
        <dbReference type="ARBA" id="ARBA00022478"/>
    </source>
</evidence>
<gene>
    <name evidence="11" type="ORF">VP01_2670g3</name>
</gene>
<dbReference type="GO" id="GO:0006269">
    <property type="term" value="P:DNA replication, synthesis of primer"/>
    <property type="evidence" value="ECO:0007669"/>
    <property type="project" value="UniProtKB-KW"/>
</dbReference>
<keyword evidence="7" id="KW-0479">Metal-binding</keyword>
<comment type="caution">
    <text evidence="11">The sequence shown here is derived from an EMBL/GenBank/DDBJ whole genome shotgun (WGS) entry which is preliminary data.</text>
</comment>
<keyword evidence="12" id="KW-1185">Reference proteome</keyword>
<evidence type="ECO:0000313" key="11">
    <source>
        <dbReference type="EMBL" id="KNZ55462.1"/>
    </source>
</evidence>
<comment type="similarity">
    <text evidence="1 9">Belongs to the eukaryotic-type primase small subunit family.</text>
</comment>
<dbReference type="VEuPathDB" id="FungiDB:VP01_2670g3"/>
<evidence type="ECO:0000256" key="1">
    <source>
        <dbReference type="ARBA" id="ARBA00009762"/>
    </source>
</evidence>
<keyword evidence="3 9" id="KW-0639">Primosome</keyword>
<evidence type="ECO:0000256" key="5">
    <source>
        <dbReference type="ARBA" id="ARBA00022695"/>
    </source>
</evidence>
<feature type="region of interest" description="Disordered" evidence="10">
    <location>
        <begin position="1"/>
        <end position="43"/>
    </location>
</feature>
<sequence length="513" mass="58783">MQRSSSEETGEMEMEAGRAKDALRSGEKKEGPSMPPLAQEAEALGETLKDVPLDQLFDDEMDLDHHDHLATANDDAPLGPKEYRHLAQFDDPWADLKDPHVMMTYYRRIFPWKQLYLWLNQDHVPSYLFTQREFAITLQNEAYLRYNSYSSHTELQKDMIRLNPTRFEIGAIYSGAPKDRKTIPKAGFKPVERELVLDIDLTDYDDCWKLVAVAVELLDETLRKDFGYKHLLWVYSGRRGAHCWVSDPDAMRLSDDQRKALVNYINLFKSGGGGSNKYGLKIDLKSPLHPMVQRSLETISTKFDEVVLQGQEVFLPEENWRFLLRIWADPSSARVSPSRPPIPRKPSTGGVKRRVPAVETKQNVMLHYSYARIDMEVTKHQNHLLKSPFCVHPATGKVCIPLNPAEIFKFVPDSVPDVRDLLRQLDHLSHSSSSNPNHNPSDWASTALKPHIEFFQKHIDAILHDRLLAKQQMCVYCIVLLLHQQHPCKHHNSEEKGCLSAKASSWYGLSIGQ</sequence>
<dbReference type="Pfam" id="PF01896">
    <property type="entry name" value="DNA_primase_S"/>
    <property type="match status" value="1"/>
</dbReference>
<evidence type="ECO:0000256" key="7">
    <source>
        <dbReference type="ARBA" id="ARBA00022723"/>
    </source>
</evidence>
<dbReference type="Proteomes" id="UP000037035">
    <property type="component" value="Unassembled WGS sequence"/>
</dbReference>
<evidence type="ECO:0000256" key="8">
    <source>
        <dbReference type="ARBA" id="ARBA00023163"/>
    </source>
</evidence>
<keyword evidence="5" id="KW-0548">Nucleotidyltransferase</keyword>
<accession>A0A0L6V4M9</accession>
<feature type="compositionally biased region" description="Basic and acidic residues" evidence="10">
    <location>
        <begin position="15"/>
        <end position="31"/>
    </location>
</feature>
<organism evidence="11 12">
    <name type="scientific">Puccinia sorghi</name>
    <dbReference type="NCBI Taxonomy" id="27349"/>
    <lineage>
        <taxon>Eukaryota</taxon>
        <taxon>Fungi</taxon>
        <taxon>Dikarya</taxon>
        <taxon>Basidiomycota</taxon>
        <taxon>Pucciniomycotina</taxon>
        <taxon>Pucciniomycetes</taxon>
        <taxon>Pucciniales</taxon>
        <taxon>Pucciniaceae</taxon>
        <taxon>Puccinia</taxon>
    </lineage>
</organism>
<keyword evidence="6 9" id="KW-0235">DNA replication</keyword>
<proteinExistence type="inferred from homology"/>
<dbReference type="GO" id="GO:0046872">
    <property type="term" value="F:metal ion binding"/>
    <property type="evidence" value="ECO:0007669"/>
    <property type="project" value="UniProtKB-KW"/>
</dbReference>
<dbReference type="NCBIfam" id="TIGR00335">
    <property type="entry name" value="primase_sml"/>
    <property type="match status" value="1"/>
</dbReference>
<dbReference type="EC" id="2.7.7.-" evidence="9"/>
<dbReference type="CDD" id="cd04860">
    <property type="entry name" value="AE_Prim_S"/>
    <property type="match status" value="1"/>
</dbReference>
<dbReference type="InterPro" id="IPR002755">
    <property type="entry name" value="DNA_primase_S"/>
</dbReference>
<protein>
    <recommendedName>
        <fullName evidence="9">DNA primase</fullName>
        <ecNumber evidence="9">2.7.7.-</ecNumber>
    </recommendedName>
</protein>
<name>A0A0L6V4M9_9BASI</name>
<dbReference type="Gene3D" id="3.90.920.10">
    <property type="entry name" value="DNA primase, PRIM domain"/>
    <property type="match status" value="1"/>
</dbReference>
<keyword evidence="2 9" id="KW-0240">DNA-directed RNA polymerase</keyword>
<evidence type="ECO:0000256" key="6">
    <source>
        <dbReference type="ARBA" id="ARBA00022705"/>
    </source>
</evidence>
<dbReference type="GO" id="GO:0005658">
    <property type="term" value="C:alpha DNA polymerase:primase complex"/>
    <property type="evidence" value="ECO:0007669"/>
    <property type="project" value="UniProtKB-ARBA"/>
</dbReference>
<evidence type="ECO:0000313" key="12">
    <source>
        <dbReference type="Proteomes" id="UP000037035"/>
    </source>
</evidence>
<dbReference type="PANTHER" id="PTHR10536">
    <property type="entry name" value="DNA PRIMASE SMALL SUBUNIT"/>
    <property type="match status" value="1"/>
</dbReference>
<dbReference type="SUPFAM" id="SSF56747">
    <property type="entry name" value="Prim-pol domain"/>
    <property type="match status" value="1"/>
</dbReference>
<dbReference type="GO" id="GO:0003899">
    <property type="term" value="F:DNA-directed RNA polymerase activity"/>
    <property type="evidence" value="ECO:0007669"/>
    <property type="project" value="InterPro"/>
</dbReference>
<evidence type="ECO:0000256" key="9">
    <source>
        <dbReference type="RuleBase" id="RU003514"/>
    </source>
</evidence>
<evidence type="ECO:0000256" key="4">
    <source>
        <dbReference type="ARBA" id="ARBA00022679"/>
    </source>
</evidence>
<evidence type="ECO:0000256" key="3">
    <source>
        <dbReference type="ARBA" id="ARBA00022515"/>
    </source>
</evidence>
<keyword evidence="4 9" id="KW-0808">Transferase</keyword>
<dbReference type="STRING" id="27349.A0A0L6V4M9"/>
<reference evidence="11 12" key="1">
    <citation type="submission" date="2015-08" db="EMBL/GenBank/DDBJ databases">
        <title>Next Generation Sequencing and Analysis of the Genome of Puccinia sorghi L Schw, the Causal Agent of Maize Common Rust.</title>
        <authorList>
            <person name="Rochi L."/>
            <person name="Burguener G."/>
            <person name="Darino M."/>
            <person name="Turjanski A."/>
            <person name="Kreff E."/>
            <person name="Dieguez M.J."/>
            <person name="Sacco F."/>
        </authorList>
    </citation>
    <scope>NUCLEOTIDE SEQUENCE [LARGE SCALE GENOMIC DNA]</scope>
    <source>
        <strain evidence="11 12">RO10H11247</strain>
    </source>
</reference>
<dbReference type="EMBL" id="LAVV01007580">
    <property type="protein sequence ID" value="KNZ55462.1"/>
    <property type="molecule type" value="Genomic_DNA"/>
</dbReference>
<dbReference type="OrthoDB" id="19606at2759"/>